<comment type="caution">
    <text evidence="3">The sequence shown here is derived from an EMBL/GenBank/DDBJ whole genome shotgun (WGS) entry which is preliminary data.</text>
</comment>
<accession>A0ABN2BLN5</accession>
<dbReference type="SMART" id="SM00507">
    <property type="entry name" value="HNHc"/>
    <property type="match status" value="1"/>
</dbReference>
<gene>
    <name evidence="3" type="ORF">GCM10009827_071110</name>
</gene>
<name>A0ABN2BLN5_9ACTN</name>
<dbReference type="InterPro" id="IPR003615">
    <property type="entry name" value="HNH_nuc"/>
</dbReference>
<reference evidence="3 4" key="1">
    <citation type="journal article" date="2019" name="Int. J. Syst. Evol. Microbiol.">
        <title>The Global Catalogue of Microorganisms (GCM) 10K type strain sequencing project: providing services to taxonomists for standard genome sequencing and annotation.</title>
        <authorList>
            <consortium name="The Broad Institute Genomics Platform"/>
            <consortium name="The Broad Institute Genome Sequencing Center for Infectious Disease"/>
            <person name="Wu L."/>
            <person name="Ma J."/>
        </authorList>
    </citation>
    <scope>NUCLEOTIDE SEQUENCE [LARGE SCALE GENOMIC DNA]</scope>
    <source>
        <strain evidence="3 4">JCM 15933</strain>
    </source>
</reference>
<keyword evidence="4" id="KW-1185">Reference proteome</keyword>
<dbReference type="Gene3D" id="2.60.60.30">
    <property type="entry name" value="sav2460 like domains"/>
    <property type="match status" value="1"/>
</dbReference>
<dbReference type="CDD" id="cd06974">
    <property type="entry name" value="TerD_like"/>
    <property type="match status" value="1"/>
</dbReference>
<dbReference type="EMBL" id="BAAAQD010000016">
    <property type="protein sequence ID" value="GAA1541416.1"/>
    <property type="molecule type" value="Genomic_DNA"/>
</dbReference>
<evidence type="ECO:0000259" key="2">
    <source>
        <dbReference type="SMART" id="SM00507"/>
    </source>
</evidence>
<dbReference type="Pfam" id="PF02342">
    <property type="entry name" value="TerD"/>
    <property type="match status" value="1"/>
</dbReference>
<sequence length="406" mass="44208">MHATDGGHRTATIVVDLGRLPSDVHKVVIAGSMDAGTFDTVPGLKVTVTGQHGRELASFPIQDVERVAAVVFGELYRRGDGWKFRAVGQGWDSGLAGLVTGYGVTVDEDDDGDAGAPDSVALLAAWRTKAAEVLASSGPSGPDWDALWAELRRHRIPESDGREALRPAALHYLHRVLTFAFADDLIEQHEMDEFEEAVRELGIADPAVVEMRRRMQRGLEIGLISNGEVPRVEHTRLNLGDGEVLHLEEPAVYVREAETGLRRSTGKIIATNAKFRFVGGAGADLPWSRIVEVRPEYTNIVISTTARRGSGIYEVSDPEYVAAVLTGAMRKARRTAVTPAQRDSRSVPAAVRTEVWQRDGGACVECQATEYLEFDHVIPWSRGGATSAGNLQLLCRRCNLKKGARI</sequence>
<feature type="domain" description="HNH nuclease" evidence="2">
    <location>
        <begin position="350"/>
        <end position="400"/>
    </location>
</feature>
<dbReference type="Pfam" id="PF01844">
    <property type="entry name" value="HNH"/>
    <property type="match status" value="1"/>
</dbReference>
<protein>
    <recommendedName>
        <fullName evidence="2">HNH nuclease domain-containing protein</fullName>
    </recommendedName>
</protein>
<proteinExistence type="inferred from homology"/>
<evidence type="ECO:0000313" key="4">
    <source>
        <dbReference type="Proteomes" id="UP001501470"/>
    </source>
</evidence>
<evidence type="ECO:0000256" key="1">
    <source>
        <dbReference type="ARBA" id="ARBA00008775"/>
    </source>
</evidence>
<dbReference type="PANTHER" id="PTHR32097:SF4">
    <property type="entry name" value="GENERAL STRESS PROTEIN 16U"/>
    <property type="match status" value="1"/>
</dbReference>
<evidence type="ECO:0000313" key="3">
    <source>
        <dbReference type="EMBL" id="GAA1541416.1"/>
    </source>
</evidence>
<dbReference type="Gene3D" id="1.10.30.50">
    <property type="match status" value="1"/>
</dbReference>
<dbReference type="InterPro" id="IPR051324">
    <property type="entry name" value="Stress/Tellurium_Resist"/>
</dbReference>
<organism evidence="3 4">
    <name type="scientific">Dactylosporangium maewongense</name>
    <dbReference type="NCBI Taxonomy" id="634393"/>
    <lineage>
        <taxon>Bacteria</taxon>
        <taxon>Bacillati</taxon>
        <taxon>Actinomycetota</taxon>
        <taxon>Actinomycetes</taxon>
        <taxon>Micromonosporales</taxon>
        <taxon>Micromonosporaceae</taxon>
        <taxon>Dactylosporangium</taxon>
    </lineage>
</organism>
<dbReference type="PANTHER" id="PTHR32097">
    <property type="entry name" value="CAMP-BINDING PROTEIN 1-RELATED"/>
    <property type="match status" value="1"/>
</dbReference>
<dbReference type="InterPro" id="IPR003325">
    <property type="entry name" value="TerD"/>
</dbReference>
<dbReference type="CDD" id="cd00085">
    <property type="entry name" value="HNHc"/>
    <property type="match status" value="1"/>
</dbReference>
<dbReference type="Proteomes" id="UP001501470">
    <property type="component" value="Unassembled WGS sequence"/>
</dbReference>
<comment type="similarity">
    <text evidence="1">Belongs to the CAPAB/TerDEXZ family.</text>
</comment>
<dbReference type="InterPro" id="IPR002711">
    <property type="entry name" value="HNH"/>
</dbReference>